<protein>
    <submittedName>
        <fullName evidence="1">Uncharacterized protein</fullName>
    </submittedName>
</protein>
<dbReference type="RefSeq" id="WP_128644251.1">
    <property type="nucleotide sequence ID" value="NZ_CP008951.1"/>
</dbReference>
<name>A0A076F0F1_RHOOP</name>
<dbReference type="InterPro" id="IPR027417">
    <property type="entry name" value="P-loop_NTPase"/>
</dbReference>
<dbReference type="Proteomes" id="UP000028488">
    <property type="component" value="Plasmid pPDG4"/>
</dbReference>
<organism evidence="1 2">
    <name type="scientific">Rhodococcus opacus</name>
    <name type="common">Nocardia opaca</name>
    <dbReference type="NCBI Taxonomy" id="37919"/>
    <lineage>
        <taxon>Bacteria</taxon>
        <taxon>Bacillati</taxon>
        <taxon>Actinomycetota</taxon>
        <taxon>Actinomycetes</taxon>
        <taxon>Mycobacteriales</taxon>
        <taxon>Nocardiaceae</taxon>
        <taxon>Rhodococcus</taxon>
    </lineage>
</organism>
<dbReference type="SUPFAM" id="SSF52540">
    <property type="entry name" value="P-loop containing nucleoside triphosphate hydrolases"/>
    <property type="match status" value="1"/>
</dbReference>
<geneLocation type="plasmid" evidence="1 2">
    <name>pPDG4</name>
</geneLocation>
<reference evidence="1 2" key="1">
    <citation type="submission" date="2014-07" db="EMBL/GenBank/DDBJ databases">
        <title>Genome Sequence of Rhodococcus opacus Strain R7, a Biodegrader of Mono- and Polycyclic Aromatic Hydrocarbons.</title>
        <authorList>
            <person name="Di Gennaro P."/>
            <person name="Zampolli J."/>
            <person name="Presti I."/>
            <person name="Cappelletti M."/>
            <person name="D'Ursi P."/>
            <person name="Orro A."/>
            <person name="Mezzelani A."/>
            <person name="Milanesi L."/>
        </authorList>
    </citation>
    <scope>NUCLEOTIDE SEQUENCE [LARGE SCALE GENOMIC DNA]</scope>
    <source>
        <strain evidence="1 2">R7</strain>
        <plasmid evidence="1">pPDG4</plasmid>
    </source>
</reference>
<gene>
    <name evidence="1" type="ORF">EP51_46785</name>
</gene>
<accession>A0A076F0F1</accession>
<dbReference type="EMBL" id="CP008951">
    <property type="protein sequence ID" value="AII11476.1"/>
    <property type="molecule type" value="Genomic_DNA"/>
</dbReference>
<sequence>MNIPDIDFTRIRSIGPAGQRGGFEQFICQQVAQELPATDAKFVSLHGDGGDGGVECYWTLPNGDEHGWQAKYWTHHKDVDKTQLDKSVKAALDQHPKLTKYTIAIPTDPTGPTGGRGKSLLEKINDPGGWLEGWQTMATDRSRTVAFEIEWETNVVDRLNRLDTSGTQRRYWFDVDVLSNQWWEDRKQDAVDAARPRYMPELNIDVPAARSIAALCSDDEWWQLVLDQADEITKAVEKLDYATDEVMAADLDVARADAERATVAIAAWHSSRTAAGLGDVEQSLKDASDVVAEQEACEAEALTDVHGDWDSQGWRQYQSEYMVRFPAAAVDFLRELGQKLDKVTRLLISPEGVLAGKQVALMTGPAGIGKTYLAIDAVVRRLAKGRPSVMMHGRWFNGHEPLAHLRDVLQMPPDLTSEETVALLDESSRAVGAPTLLVIDALNDTRPRSLWRDNLDRLITILGRYPNVRLLLTARTHYVAQVLPPGLTLERFEHTGFESVEFEAVSEYAGFYGLEPPTSPPIHGEFDNPLYLRLVCEALQANRRLSLDQADMGLDELTKMILANANNLVSDRIDASPSDLVVHRAMHALAAAIADAGGAPLTRPAAQAVLAPIWSDVSAEKSLLDALIAQGLVEEDVIPDGSPYGTDIVAITFERIGHHLIVSDALRAVTEVRDVRAQFTGRLGQLIGLGSTIDLGILEATSVVLADRLEIELTELRDEIGDDDALATAVIAGIGWRSTASITEKTADIVVGALRREATFEAALTMLFRLAARPKHPLNADFLHDFLSRFSMGARDRFLATWLHCTHGTNGAVDRLIRWAREKPLNEVGGDTTRLWTTALLWTTSATDRRVREPATVAAARLLARHPSQATKLLQQFAAIDDEWVVERALVVAYAALLANGAIADWTAAAEVVWAHFFERLADLTPNAAVRDAARSILEAAADRGALPAGVTVDQFRPPYTSHWPLDWPTEADIEPYDNSDYPKLVRSSTDDDFYRYCIEHELNGRPGVDVPAAARWVVTEVIRLGYRPERHSSFDGYVIATYGGGRGKPKWIERIGKKYQWIALNRLSGHVSDNAPKTPGKWDPPPPPVPGPATMISRQIDPTIREFAPVDDSPRPWVPTYDWNATASKTDSQWVADDADLPTINVANAEFDRRPFIVMSGFYEWNDADQRERSRGIWAHLYPHLIDTTDLPAALAQLEGEDLTGRDISRTPDTTYGYVGEFPYGHHHGAMIHTISHDPIQPLHVPQPASWHITGDYEYATGDYETISVDAPAPEFFGTAPGNLRWNGRNGWTDTTTGQLVAVLRHTVNASQNELLVDRAWLENWLTTAKKSLIWIENTGKQVLLGIGAAGGTHPGELTRSQVHAWTPGSAVRTTTPGWQRFPARSE</sequence>
<proteinExistence type="predicted"/>
<evidence type="ECO:0000313" key="1">
    <source>
        <dbReference type="EMBL" id="AII11476.1"/>
    </source>
</evidence>
<keyword evidence="1" id="KW-0614">Plasmid</keyword>
<evidence type="ECO:0000313" key="2">
    <source>
        <dbReference type="Proteomes" id="UP000028488"/>
    </source>
</evidence>